<dbReference type="AlphaFoldDB" id="A0A845E6H7"/>
<keyword evidence="1" id="KW-0812">Transmembrane</keyword>
<keyword evidence="1" id="KW-1133">Transmembrane helix</keyword>
<evidence type="ECO:0000313" key="3">
    <source>
        <dbReference type="EMBL" id="MYL49779.1"/>
    </source>
</evidence>
<evidence type="ECO:0000259" key="2">
    <source>
        <dbReference type="Pfam" id="PF13240"/>
    </source>
</evidence>
<accession>A0A845E6H7</accession>
<evidence type="ECO:0000256" key="1">
    <source>
        <dbReference type="SAM" id="Phobius"/>
    </source>
</evidence>
<dbReference type="Proteomes" id="UP000447393">
    <property type="component" value="Unassembled WGS sequence"/>
</dbReference>
<reference evidence="3 4" key="1">
    <citation type="submission" date="2019-11" db="EMBL/GenBank/DDBJ databases">
        <title>Genome sequences of 17 halophilic strains isolated from different environments.</title>
        <authorList>
            <person name="Furrow R.E."/>
        </authorList>
    </citation>
    <scope>NUCLEOTIDE SEQUENCE [LARGE SCALE GENOMIC DNA]</scope>
    <source>
        <strain evidence="3 4">22505_10_Sand</strain>
    </source>
</reference>
<gene>
    <name evidence="3" type="ORF">GLV98_09785</name>
</gene>
<feature type="transmembrane region" description="Helical" evidence="1">
    <location>
        <begin position="49"/>
        <end position="70"/>
    </location>
</feature>
<dbReference type="EMBL" id="WMEZ01000003">
    <property type="protein sequence ID" value="MYL49779.1"/>
    <property type="molecule type" value="Genomic_DNA"/>
</dbReference>
<evidence type="ECO:0000313" key="4">
    <source>
        <dbReference type="Proteomes" id="UP000447393"/>
    </source>
</evidence>
<comment type="caution">
    <text evidence="3">The sequence shown here is derived from an EMBL/GenBank/DDBJ whole genome shotgun (WGS) entry which is preliminary data.</text>
</comment>
<name>A0A845E6H7_9BACI</name>
<keyword evidence="1" id="KW-0472">Membrane</keyword>
<organism evidence="3 4">
    <name type="scientific">Halobacillus litoralis</name>
    <dbReference type="NCBI Taxonomy" id="45668"/>
    <lineage>
        <taxon>Bacteria</taxon>
        <taxon>Bacillati</taxon>
        <taxon>Bacillota</taxon>
        <taxon>Bacilli</taxon>
        <taxon>Bacillales</taxon>
        <taxon>Bacillaceae</taxon>
        <taxon>Halobacillus</taxon>
    </lineage>
</organism>
<dbReference type="Pfam" id="PF13240">
    <property type="entry name" value="Zn_Ribbon_1"/>
    <property type="match status" value="1"/>
</dbReference>
<protein>
    <submittedName>
        <fullName evidence="3">Zinc-ribbon domain-containing protein</fullName>
    </submittedName>
</protein>
<sequence>MKVIEKEDGTMTECPHCNHMVDDGARYCSQCGKNLKETPEPNNTAKRSWLPIITPFVTLVVMGVALYFVYDYQKDVNEKVVSMKQEAEQEALAGEYREAEKLLVGAIDQRPELEALQQELGSVQEALTWDQELEKVGQWIEEGSLKKASEKLSAIQESLRQEDSRLLVTLVPKMNEMDSRLTLKEINQELSKITDVDELAAKLNTLSGLNLEEASKVRDKIFEKIVNQSTKKAEAAAGEKRYAEAIAIIDQGLQYVSNDEKLIQLKERIQQEKTAFEQAEQQRLESAMQQAAQDELRNQTQALEVIDLSITKDEFGDYKVKGSLKSVATQIISTVTVKYDILDKEGKVVRSESVKVFPNYMNPGDQGTFEKVHYELEEGEYSVEMTEMEWLVE</sequence>
<proteinExistence type="predicted"/>
<dbReference type="InterPro" id="IPR026870">
    <property type="entry name" value="Zinc_ribbon_dom"/>
</dbReference>
<feature type="domain" description="Zinc-ribbon" evidence="2">
    <location>
        <begin position="14"/>
        <end position="35"/>
    </location>
</feature>